<organism evidence="2 3">
    <name type="scientific">Phyllosticta citricarpa</name>
    <dbReference type="NCBI Taxonomy" id="55181"/>
    <lineage>
        <taxon>Eukaryota</taxon>
        <taxon>Fungi</taxon>
        <taxon>Dikarya</taxon>
        <taxon>Ascomycota</taxon>
        <taxon>Pezizomycotina</taxon>
        <taxon>Dothideomycetes</taxon>
        <taxon>Dothideomycetes incertae sedis</taxon>
        <taxon>Botryosphaeriales</taxon>
        <taxon>Phyllostictaceae</taxon>
        <taxon>Phyllosticta</taxon>
    </lineage>
</organism>
<protein>
    <submittedName>
        <fullName evidence="2">Uncharacterized protein</fullName>
    </submittedName>
</protein>
<reference evidence="2 3" key="1">
    <citation type="submission" date="2024-04" db="EMBL/GenBank/DDBJ databases">
        <title>Phyllosticta paracitricarpa is synonymous to the EU quarantine fungus P. citricarpa based on phylogenomic analyses.</title>
        <authorList>
            <consortium name="Lawrence Berkeley National Laboratory"/>
            <person name="Van Ingen-Buijs V.A."/>
            <person name="Van Westerhoven A.C."/>
            <person name="Haridas S."/>
            <person name="Skiadas P."/>
            <person name="Martin F."/>
            <person name="Groenewald J.Z."/>
            <person name="Crous P.W."/>
            <person name="Seidl M.F."/>
        </authorList>
    </citation>
    <scope>NUCLEOTIDE SEQUENCE [LARGE SCALE GENOMIC DNA]</scope>
    <source>
        <strain evidence="2 3">CBS 122670</strain>
    </source>
</reference>
<dbReference type="Proteomes" id="UP001365128">
    <property type="component" value="Unassembled WGS sequence"/>
</dbReference>
<name>A0ABR1MJR4_9PEZI</name>
<comment type="caution">
    <text evidence="2">The sequence shown here is derived from an EMBL/GenBank/DDBJ whole genome shotgun (WGS) entry which is preliminary data.</text>
</comment>
<proteinExistence type="predicted"/>
<keyword evidence="3" id="KW-1185">Reference proteome</keyword>
<evidence type="ECO:0000313" key="3">
    <source>
        <dbReference type="Proteomes" id="UP001365128"/>
    </source>
</evidence>
<feature type="region of interest" description="Disordered" evidence="1">
    <location>
        <begin position="45"/>
        <end position="69"/>
    </location>
</feature>
<evidence type="ECO:0000256" key="1">
    <source>
        <dbReference type="SAM" id="MobiDB-lite"/>
    </source>
</evidence>
<accession>A0ABR1MJR4</accession>
<sequence>MTTKATRPSSGTTWLYRPIPPLFTLLQICQASLVYEQQSRSSIVFSSSTKDRRRTNRQSNTESARTEIKAATLMDDDDLTSRSRFGTLGSQTLVSIREKAGQSIVPELDMANSSHLQATEIFSVVAPLQLALFDDVVRETSSCPWHEVSSQPDRRTACSNSFFQGPTSVADCQAQHIGGQL</sequence>
<dbReference type="EMBL" id="JBBPDW010000008">
    <property type="protein sequence ID" value="KAK7549960.1"/>
    <property type="molecule type" value="Genomic_DNA"/>
</dbReference>
<gene>
    <name evidence="2" type="ORF">IWX46DRAFT_436718</name>
</gene>
<evidence type="ECO:0000313" key="2">
    <source>
        <dbReference type="EMBL" id="KAK7549960.1"/>
    </source>
</evidence>